<feature type="region of interest" description="Disordered" evidence="1">
    <location>
        <begin position="753"/>
        <end position="862"/>
    </location>
</feature>
<evidence type="ECO:0000313" key="3">
    <source>
        <dbReference type="EMBL" id="ELR15229.1"/>
    </source>
</evidence>
<dbReference type="PANTHER" id="PTHR33418:SF1">
    <property type="entry name" value="HELICASE-ASSOCIATED DOMAIN-CONTAINING PROTEIN"/>
    <property type="match status" value="1"/>
</dbReference>
<feature type="region of interest" description="Disordered" evidence="1">
    <location>
        <begin position="1334"/>
        <end position="1356"/>
    </location>
</feature>
<feature type="region of interest" description="Disordered" evidence="1">
    <location>
        <begin position="153"/>
        <end position="190"/>
    </location>
</feature>
<feature type="compositionally biased region" description="Acidic residues" evidence="1">
    <location>
        <begin position="792"/>
        <end position="812"/>
    </location>
</feature>
<dbReference type="EMBL" id="KB008036">
    <property type="protein sequence ID" value="ELR15229.1"/>
    <property type="molecule type" value="Genomic_DNA"/>
</dbReference>
<name>L8GPX8_ACACF</name>
<keyword evidence="4" id="KW-1185">Reference proteome</keyword>
<feature type="region of interest" description="Disordered" evidence="1">
    <location>
        <begin position="1026"/>
        <end position="1133"/>
    </location>
</feature>
<dbReference type="Proteomes" id="UP000011083">
    <property type="component" value="Unassembled WGS sequence"/>
</dbReference>
<dbReference type="RefSeq" id="XP_004337242.1">
    <property type="nucleotide sequence ID" value="XM_004337194.1"/>
</dbReference>
<feature type="region of interest" description="Disordered" evidence="1">
    <location>
        <begin position="948"/>
        <end position="995"/>
    </location>
</feature>
<protein>
    <submittedName>
        <fullName evidence="3">Helicase associated domain containing protein</fullName>
    </submittedName>
</protein>
<dbReference type="KEGG" id="acan:ACA1_219440"/>
<evidence type="ECO:0000256" key="1">
    <source>
        <dbReference type="SAM" id="MobiDB-lite"/>
    </source>
</evidence>
<feature type="region of interest" description="Disordered" evidence="1">
    <location>
        <begin position="624"/>
        <end position="649"/>
    </location>
</feature>
<feature type="region of interest" description="Disordered" evidence="1">
    <location>
        <begin position="365"/>
        <end position="438"/>
    </location>
</feature>
<feature type="compositionally biased region" description="Low complexity" evidence="1">
    <location>
        <begin position="485"/>
        <end position="499"/>
    </location>
</feature>
<dbReference type="VEuPathDB" id="AmoebaDB:ACA1_219440"/>
<feature type="domain" description="Helicase-associated" evidence="2">
    <location>
        <begin position="1154"/>
        <end position="1208"/>
    </location>
</feature>
<dbReference type="Pfam" id="PF03457">
    <property type="entry name" value="HA"/>
    <property type="match status" value="3"/>
</dbReference>
<gene>
    <name evidence="3" type="ORF">ACA1_219440</name>
</gene>
<feature type="region of interest" description="Disordered" evidence="1">
    <location>
        <begin position="483"/>
        <end position="534"/>
    </location>
</feature>
<reference evidence="3 4" key="1">
    <citation type="journal article" date="2013" name="Genome Biol.">
        <title>Genome of Acanthamoeba castellanii highlights extensive lateral gene transfer and early evolution of tyrosine kinase signaling.</title>
        <authorList>
            <person name="Clarke M."/>
            <person name="Lohan A.J."/>
            <person name="Liu B."/>
            <person name="Lagkouvardos I."/>
            <person name="Roy S."/>
            <person name="Zafar N."/>
            <person name="Bertelli C."/>
            <person name="Schilde C."/>
            <person name="Kianianmomeni A."/>
            <person name="Burglin T.R."/>
            <person name="Frech C."/>
            <person name="Turcotte B."/>
            <person name="Kopec K.O."/>
            <person name="Synnott J.M."/>
            <person name="Choo C."/>
            <person name="Paponov I."/>
            <person name="Finkler A."/>
            <person name="Soon Heng Tan C."/>
            <person name="Hutchins A.P."/>
            <person name="Weinmeier T."/>
            <person name="Rattei T."/>
            <person name="Chu J.S."/>
            <person name="Gimenez G."/>
            <person name="Irimia M."/>
            <person name="Rigden D.J."/>
            <person name="Fitzpatrick D.A."/>
            <person name="Lorenzo-Morales J."/>
            <person name="Bateman A."/>
            <person name="Chiu C.H."/>
            <person name="Tang P."/>
            <person name="Hegemann P."/>
            <person name="Fromm H."/>
            <person name="Raoult D."/>
            <person name="Greub G."/>
            <person name="Miranda-Saavedra D."/>
            <person name="Chen N."/>
            <person name="Nash P."/>
            <person name="Ginger M.L."/>
            <person name="Horn M."/>
            <person name="Schaap P."/>
            <person name="Caler L."/>
            <person name="Loftus B."/>
        </authorList>
    </citation>
    <scope>NUCLEOTIDE SEQUENCE [LARGE SCALE GENOMIC DNA]</scope>
    <source>
        <strain evidence="3 4">Neff</strain>
    </source>
</reference>
<feature type="region of interest" description="Disordered" evidence="1">
    <location>
        <begin position="1196"/>
        <end position="1290"/>
    </location>
</feature>
<evidence type="ECO:0000259" key="2">
    <source>
        <dbReference type="Pfam" id="PF03457"/>
    </source>
</evidence>
<feature type="compositionally biased region" description="Polar residues" evidence="1">
    <location>
        <begin position="370"/>
        <end position="383"/>
    </location>
</feature>
<feature type="compositionally biased region" description="Gly residues" evidence="1">
    <location>
        <begin position="522"/>
        <end position="531"/>
    </location>
</feature>
<dbReference type="GeneID" id="14915839"/>
<dbReference type="PANTHER" id="PTHR33418">
    <property type="entry name" value="HELICASE-ASSOCIATED"/>
    <property type="match status" value="1"/>
</dbReference>
<feature type="compositionally biased region" description="Acidic residues" evidence="1">
    <location>
        <begin position="1065"/>
        <end position="1104"/>
    </location>
</feature>
<feature type="domain" description="Helicase-associated" evidence="2">
    <location>
        <begin position="199"/>
        <end position="260"/>
    </location>
</feature>
<evidence type="ECO:0000313" key="4">
    <source>
        <dbReference type="Proteomes" id="UP000011083"/>
    </source>
</evidence>
<dbReference type="Gene3D" id="6.10.140.530">
    <property type="match status" value="1"/>
</dbReference>
<feature type="compositionally biased region" description="Low complexity" evidence="1">
    <location>
        <begin position="1334"/>
        <end position="1346"/>
    </location>
</feature>
<feature type="compositionally biased region" description="Basic and acidic residues" evidence="1">
    <location>
        <begin position="845"/>
        <end position="861"/>
    </location>
</feature>
<feature type="compositionally biased region" description="Basic residues" evidence="1">
    <location>
        <begin position="1210"/>
        <end position="1225"/>
    </location>
</feature>
<sequence>MQRPGDAASYQHQAATGQLGGFMSGAPAAATAPPTLPLPAGAANPFFNLPPLMPTGDASSSSLPRAPVALLPQLSPAGFSGLVAGGGAQLPGGGVAPSTLAIVNGVPVMLDLAKLVELMQMGASLSMVQPTADMVNNAAAAAAASAWSSMGAQAAATPPPAAKLADTRQPPDADDVESDEGQYSPSMIAAGGERGPIESVWSKRIAELTAFHERFGHADVKRGGDRWESLARWLDNLRKKWARREGYVPPDKALVLRQLGIEPYQERDDRAGEVHRERKRNGLSDEDRWEVRIQQISEFKRVHGHLKIPKNSQSALYYWAYGAKKKWRKYKDKRQRDLVHIGLISAEEYEAERLAKQGVSEFSPAAAAQRQITPGGSSSAQPTPQLPRPVLPSPAQTRAPAPGAPSPSFPAFRAPSSLDDPRILPLERNSSRGLAPAPTVIRTINTTEQQQQRIIPKPASAAASGLMHLGLIGEEEYEKEVFGHTNTNSNGSTTTTSPTRSPVRIPTAIKPEPTPKPAINNSGGGGGGGSDAGVDRKLKDLVALGLLSWDEYEQQRGPTADTAAAARSDLKRKSAETERLPAIVVDDSDAGAGGGHERRIKRGRVSSFNELLVQRYDADIAATAGLRDERSDGEEPLTRSPDIGDERDSELAMTRSVKDEQRWHQRLQQMYDFLNRHGHFNVPRSVNSQLYYWAYGAKRKWREWSLDKQRDLVALGLVTREEFEAHTGKRWADIAVLPRSSASSSAAAAAALGPIEASSTAGSPSKRRRLTPDRAEECVDEFQQRGHVSSSDGEEWDEREDDDSSDADDGEAEASPSRAAAASTRKRRRRRERSASSGSAADLDAAQRRNTSEEGLEEYRRRAFGGTDEERWAMRIRELQQLEEQEGTWCVPRRWSKSLKRWLEYMKLRWRSGRLTEKQIGDLTTIGIIKDGRFYGIRDKRELDRADTAKLGSGSGGSGDDVVQASPLPSRHSGADVSSDVEEQPHRRGEWQHRALPPLSAAAAVELGSKADVTTDRVIPTTMTAAELAGERGSDAAVVGSSESEAEAEDVDDRRANHAQVGDSNNDDEQHDSLEIADDDADADADADSSDDDDDNDDNEECNDGESGPGVDEVKAGATMREEQEEEERESGLLYEIETEEEWKKLTKEQRRRRRMAQLHQFFAEFGHGNVQHQWPKNKRLANWVYEQKQRWRKGLLSEAEVQEFEGLKMRKPRPGFGRPPKRRSGSGGGGADIEGADHRETPDVGDLPSGAGTQPALKKRKKRALSVGAGDDDKSDRSRPAKTATAPIASLSPLMSSAAMMGAQRLPPPASILSYLAPLNHLLPPIIFPAAAAASTASPEPRAAPMEAKESGTSN</sequence>
<feature type="compositionally biased region" description="Low complexity" evidence="1">
    <location>
        <begin position="835"/>
        <end position="844"/>
    </location>
</feature>
<proteinExistence type="predicted"/>
<feature type="compositionally biased region" description="Basic and acidic residues" evidence="1">
    <location>
        <begin position="983"/>
        <end position="993"/>
    </location>
</feature>
<feature type="domain" description="Helicase-associated" evidence="2">
    <location>
        <begin position="869"/>
        <end position="927"/>
    </location>
</feature>
<accession>L8GPX8</accession>
<organism evidence="3 4">
    <name type="scientific">Acanthamoeba castellanii (strain ATCC 30010 / Neff)</name>
    <dbReference type="NCBI Taxonomy" id="1257118"/>
    <lineage>
        <taxon>Eukaryota</taxon>
        <taxon>Amoebozoa</taxon>
        <taxon>Discosea</taxon>
        <taxon>Longamoebia</taxon>
        <taxon>Centramoebida</taxon>
        <taxon>Acanthamoebidae</taxon>
        <taxon>Acanthamoeba</taxon>
    </lineage>
</organism>
<dbReference type="InterPro" id="IPR005114">
    <property type="entry name" value="Helicase_assoc"/>
</dbReference>
<feature type="compositionally biased region" description="Low complexity" evidence="1">
    <location>
        <begin position="813"/>
        <end position="823"/>
    </location>
</feature>